<protein>
    <submittedName>
        <fullName evidence="1">Recombination protein NinG</fullName>
    </submittedName>
</protein>
<evidence type="ECO:0000313" key="1">
    <source>
        <dbReference type="EMBL" id="WGM00385.1"/>
    </source>
</evidence>
<dbReference type="AlphaFoldDB" id="A0AA95GSB8"/>
<proteinExistence type="predicted"/>
<name>A0AA95GSB8_9GAMM</name>
<dbReference type="EMBL" id="CP123504">
    <property type="protein sequence ID" value="WGM00385.1"/>
    <property type="molecule type" value="Genomic_DNA"/>
</dbReference>
<gene>
    <name evidence="1" type="ORF">QE210_10900</name>
</gene>
<organism evidence="1 2">
    <name type="scientific">Arsenophonus nasoniae</name>
    <name type="common">son-killer infecting Nasonia vitripennis</name>
    <dbReference type="NCBI Taxonomy" id="638"/>
    <lineage>
        <taxon>Bacteria</taxon>
        <taxon>Pseudomonadati</taxon>
        <taxon>Pseudomonadota</taxon>
        <taxon>Gammaproteobacteria</taxon>
        <taxon>Enterobacterales</taxon>
        <taxon>Morganellaceae</taxon>
        <taxon>Arsenophonus</taxon>
    </lineage>
</organism>
<sequence>MNSAKKLRPKVCKICKNKFTPVKSLQLVCNHQCAIQYARQHLDKLAKKRVIEERRQLKQRKTALKPLSHWLRMTQRVFNDYIRLRDKDDGCISCSSKTAISYHAGHYRTTASASQIRFNENNCHKQCSACNTHKSGAISEYRIGLINKIGINKVIELENNNEIIKYTPEILKEIRNKYRKKIKEL</sequence>
<reference evidence="1" key="1">
    <citation type="submission" date="2023-04" db="EMBL/GenBank/DDBJ databases">
        <title>Genome dynamics across the evolutionary transition to endosymbiosis.</title>
        <authorList>
            <person name="Siozios S."/>
            <person name="Nadal-Jimenez P."/>
            <person name="Azagi T."/>
            <person name="Sprong H."/>
            <person name="Frost C.L."/>
            <person name="Parratt S.R."/>
            <person name="Taylor G."/>
            <person name="Brettell L."/>
            <person name="Lew K.C."/>
            <person name="Croft L."/>
            <person name="King K.C."/>
            <person name="Brockhurst M.A."/>
            <person name="Hypsa V."/>
            <person name="Novakova E."/>
            <person name="Darby A.C."/>
            <person name="Hurst G.D.D."/>
        </authorList>
    </citation>
    <scope>NUCLEOTIDE SEQUENCE</scope>
    <source>
        <strain evidence="1">APv</strain>
    </source>
</reference>
<dbReference type="InterPro" id="IPR008713">
    <property type="entry name" value="Phage_lambda_NinG"/>
</dbReference>
<dbReference type="Proteomes" id="UP001177595">
    <property type="component" value="Chromosome"/>
</dbReference>
<dbReference type="RefSeq" id="WP_280623975.1">
    <property type="nucleotide sequence ID" value="NZ_CP123504.1"/>
</dbReference>
<accession>A0AA95GSB8</accession>
<dbReference type="Pfam" id="PF05766">
    <property type="entry name" value="NinG"/>
    <property type="match status" value="1"/>
</dbReference>
<evidence type="ECO:0000313" key="2">
    <source>
        <dbReference type="Proteomes" id="UP001177595"/>
    </source>
</evidence>